<dbReference type="FunFam" id="3.90.226.10:FF:000090">
    <property type="entry name" value="Tail-specific protease"/>
    <property type="match status" value="1"/>
</dbReference>
<reference evidence="11 12" key="1">
    <citation type="submission" date="2018-03" db="EMBL/GenBank/DDBJ databases">
        <title>Whole genome sequencing of Histamine producing bacteria.</title>
        <authorList>
            <person name="Butler K."/>
        </authorList>
    </citation>
    <scope>NUCLEOTIDE SEQUENCE [LARGE SCALE GENOMIC DNA]</scope>
    <source>
        <strain evidence="11 12">ATCC 33979</strain>
    </source>
</reference>
<dbReference type="GO" id="GO:0008236">
    <property type="term" value="F:serine-type peptidase activity"/>
    <property type="evidence" value="ECO:0007669"/>
    <property type="project" value="UniProtKB-KW"/>
</dbReference>
<dbReference type="GO" id="GO:0006508">
    <property type="term" value="P:proteolysis"/>
    <property type="evidence" value="ECO:0007669"/>
    <property type="project" value="UniProtKB-KW"/>
</dbReference>
<dbReference type="InterPro" id="IPR005151">
    <property type="entry name" value="Tail-specific_protease"/>
</dbReference>
<dbReference type="FunFam" id="2.30.42.10:FF:000083">
    <property type="entry name" value="Tail-specific protease"/>
    <property type="match status" value="1"/>
</dbReference>
<dbReference type="InterPro" id="IPR001478">
    <property type="entry name" value="PDZ"/>
</dbReference>
<evidence type="ECO:0000256" key="1">
    <source>
        <dbReference type="ARBA" id="ARBA00004613"/>
    </source>
</evidence>
<dbReference type="Pfam" id="PF03572">
    <property type="entry name" value="Peptidase_S41"/>
    <property type="match status" value="1"/>
</dbReference>
<evidence type="ECO:0000256" key="8">
    <source>
        <dbReference type="SAM" id="Coils"/>
    </source>
</evidence>
<evidence type="ECO:0000256" key="9">
    <source>
        <dbReference type="SAM" id="SignalP"/>
    </source>
</evidence>
<dbReference type="GO" id="GO:0007165">
    <property type="term" value="P:signal transduction"/>
    <property type="evidence" value="ECO:0007669"/>
    <property type="project" value="TreeGrafter"/>
</dbReference>
<evidence type="ECO:0000256" key="2">
    <source>
        <dbReference type="ARBA" id="ARBA00009179"/>
    </source>
</evidence>
<dbReference type="GO" id="GO:0005576">
    <property type="term" value="C:extracellular region"/>
    <property type="evidence" value="ECO:0007669"/>
    <property type="project" value="UniProtKB-SubCell"/>
</dbReference>
<dbReference type="InterPro" id="IPR036034">
    <property type="entry name" value="PDZ_sf"/>
</dbReference>
<dbReference type="InterPro" id="IPR040573">
    <property type="entry name" value="TSP_N"/>
</dbReference>
<dbReference type="GO" id="GO:0004175">
    <property type="term" value="F:endopeptidase activity"/>
    <property type="evidence" value="ECO:0007669"/>
    <property type="project" value="TreeGrafter"/>
</dbReference>
<dbReference type="Gene3D" id="2.30.42.10">
    <property type="match status" value="1"/>
</dbReference>
<dbReference type="CDD" id="cd07560">
    <property type="entry name" value="Peptidase_S41_CPP"/>
    <property type="match status" value="1"/>
</dbReference>
<gene>
    <name evidence="11" type="ORF">CTM89_00270</name>
</gene>
<dbReference type="EMBL" id="PYOJ01000001">
    <property type="protein sequence ID" value="PSV93714.1"/>
    <property type="molecule type" value="Genomic_DNA"/>
</dbReference>
<dbReference type="Gene3D" id="3.30.750.44">
    <property type="match status" value="1"/>
</dbReference>
<evidence type="ECO:0000256" key="7">
    <source>
        <dbReference type="ARBA" id="ARBA00022825"/>
    </source>
</evidence>
<protein>
    <submittedName>
        <fullName evidence="11">Carboxy terminal-processing peptidase</fullName>
    </submittedName>
</protein>
<dbReference type="Pfam" id="PF00595">
    <property type="entry name" value="PDZ"/>
    <property type="match status" value="1"/>
</dbReference>
<evidence type="ECO:0000256" key="4">
    <source>
        <dbReference type="ARBA" id="ARBA00022670"/>
    </source>
</evidence>
<dbReference type="InterPro" id="IPR020992">
    <property type="entry name" value="Tail_Prtase_C"/>
</dbReference>
<dbReference type="PANTHER" id="PTHR32060:SF22">
    <property type="entry name" value="CARBOXYL-TERMINAL-PROCESSING PEPTIDASE 3, CHLOROPLASTIC"/>
    <property type="match status" value="1"/>
</dbReference>
<feature type="domain" description="PDZ" evidence="10">
    <location>
        <begin position="238"/>
        <end position="308"/>
    </location>
</feature>
<feature type="signal peptide" evidence="9">
    <location>
        <begin position="1"/>
        <end position="22"/>
    </location>
</feature>
<keyword evidence="3" id="KW-0964">Secreted</keyword>
<dbReference type="Proteomes" id="UP000240410">
    <property type="component" value="Unassembled WGS sequence"/>
</dbReference>
<dbReference type="Gene3D" id="3.90.226.10">
    <property type="entry name" value="2-enoyl-CoA Hydratase, Chain A, domain 1"/>
    <property type="match status" value="1"/>
</dbReference>
<dbReference type="SMART" id="SM00228">
    <property type="entry name" value="PDZ"/>
    <property type="match status" value="1"/>
</dbReference>
<keyword evidence="8" id="KW-0175">Coiled coil</keyword>
<proteinExistence type="inferred from homology"/>
<dbReference type="PROSITE" id="PS50106">
    <property type="entry name" value="PDZ"/>
    <property type="match status" value="1"/>
</dbReference>
<dbReference type="PANTHER" id="PTHR32060">
    <property type="entry name" value="TAIL-SPECIFIC PROTEASE"/>
    <property type="match status" value="1"/>
</dbReference>
<accession>A0A2T3MHI1</accession>
<feature type="chain" id="PRO_5015467882" evidence="9">
    <location>
        <begin position="23"/>
        <end position="666"/>
    </location>
</feature>
<evidence type="ECO:0000256" key="3">
    <source>
        <dbReference type="ARBA" id="ARBA00022525"/>
    </source>
</evidence>
<comment type="subcellular location">
    <subcellularLocation>
        <location evidence="1">Secreted</location>
    </subcellularLocation>
</comment>
<dbReference type="GO" id="GO:0030288">
    <property type="term" value="C:outer membrane-bounded periplasmic space"/>
    <property type="evidence" value="ECO:0007669"/>
    <property type="project" value="TreeGrafter"/>
</dbReference>
<dbReference type="Pfam" id="PF08180">
    <property type="entry name" value="BAGE"/>
    <property type="match status" value="1"/>
</dbReference>
<dbReference type="InterPro" id="IPR004447">
    <property type="entry name" value="Peptidase_S41A"/>
</dbReference>
<dbReference type="AlphaFoldDB" id="A0A2T3MHI1"/>
<dbReference type="InterPro" id="IPR029045">
    <property type="entry name" value="ClpP/crotonase-like_dom_sf"/>
</dbReference>
<dbReference type="OrthoDB" id="9812068at2"/>
<dbReference type="SUPFAM" id="SSF52096">
    <property type="entry name" value="ClpP/crotonase"/>
    <property type="match status" value="1"/>
</dbReference>
<dbReference type="RefSeq" id="WP_023932078.1">
    <property type="nucleotide sequence ID" value="NZ_JAUZMO010000001.1"/>
</dbReference>
<evidence type="ECO:0000313" key="11">
    <source>
        <dbReference type="EMBL" id="PSV93714.1"/>
    </source>
</evidence>
<sequence>MNCRLRFSLIAAGMMLAASAQASEAKYSLSDLPQLAPEKQHATASKRVASRLTRSHYKHFSLDDKFSGQVFDRYIEMLDYNKSFLTASDVKQFERWRNQLDDQLQSGDTSGAFDIFNKVLQRRFERYQFALSQLNNEIKFDKDEDFVIDRSELEWPKDQAELNEIWRKRVKYDALNLKLAGKNWKEIQETLGKRYNNAVKRLTQTHSEDVFQLYMNAFSREVDPHTSYLSPRNAEQFQSEMNLSLEGIGAVLQVKDDYTTIQSLVAGGPAAGSKKLAAGDRIIGVGQEGEKIVDIIGWRLDDVVQLIKGPKGSKVILDILPEGKNSKSYTVTIVRDKIRLEDRAVKSEVKTVEGKKIGVIEVPSFYVGLSEDTKKELVKLNKDKVDGIVIDLRNNGGGALTEATALSGLFISSGPIVQVRDSYGRVKVNSDSDDQVFFDGPLTVLINRYSASASEIFAAAMQDYGRAVVLGEQSFGKGTVQQHRSLNHLYDLFDKPLGHVQYTIQKFYRINGGSTQNLGVVPDISFPTAVDPSETGESVEDNALPWDSIKPAKYQQLHSYSSILPKLNEEHLTRIKKDMEFGFIESDIQTYKKEKDINTISLNEKARIAEQDKEDAERLARLNQRQRSLGEKPFTDLDAVPKDYEAPDAYLDEAVDITVDLTKIKS</sequence>
<comment type="caution">
    <text evidence="11">The sequence shown here is derived from an EMBL/GenBank/DDBJ whole genome shotgun (WGS) entry which is preliminary data.</text>
</comment>
<keyword evidence="6" id="KW-0378">Hydrolase</keyword>
<dbReference type="NCBIfam" id="NF008388">
    <property type="entry name" value="PRK11186.1"/>
    <property type="match status" value="1"/>
</dbReference>
<dbReference type="InterPro" id="IPR012530">
    <property type="entry name" value="BAGE-like"/>
</dbReference>
<evidence type="ECO:0000259" key="10">
    <source>
        <dbReference type="PROSITE" id="PS50106"/>
    </source>
</evidence>
<keyword evidence="7" id="KW-0720">Serine protease</keyword>
<dbReference type="SMART" id="SM00245">
    <property type="entry name" value="TSPc"/>
    <property type="match status" value="1"/>
</dbReference>
<dbReference type="STRING" id="553611.GCA_001557755_02709"/>
<feature type="coiled-coil region" evidence="8">
    <location>
        <begin position="599"/>
        <end position="626"/>
    </location>
</feature>
<dbReference type="CDD" id="cd06782">
    <property type="entry name" value="cpPDZ_CPP-like"/>
    <property type="match status" value="1"/>
</dbReference>
<keyword evidence="4" id="KW-0645">Protease</keyword>
<dbReference type="Pfam" id="PF11818">
    <property type="entry name" value="DUF3340"/>
    <property type="match status" value="1"/>
</dbReference>
<dbReference type="Pfam" id="PF17804">
    <property type="entry name" value="TSP_NTD"/>
    <property type="match status" value="1"/>
</dbReference>
<keyword evidence="5 9" id="KW-0732">Signal</keyword>
<name>A0A2T3MHI1_PHOLE</name>
<dbReference type="NCBIfam" id="TIGR00225">
    <property type="entry name" value="prc"/>
    <property type="match status" value="1"/>
</dbReference>
<comment type="similarity">
    <text evidence="2">Belongs to the peptidase S41A family.</text>
</comment>
<dbReference type="SUPFAM" id="SSF50156">
    <property type="entry name" value="PDZ domain-like"/>
    <property type="match status" value="1"/>
</dbReference>
<evidence type="ECO:0000256" key="6">
    <source>
        <dbReference type="ARBA" id="ARBA00022801"/>
    </source>
</evidence>
<evidence type="ECO:0000256" key="5">
    <source>
        <dbReference type="ARBA" id="ARBA00022729"/>
    </source>
</evidence>
<evidence type="ECO:0000313" key="12">
    <source>
        <dbReference type="Proteomes" id="UP000240410"/>
    </source>
</evidence>
<organism evidence="11 12">
    <name type="scientific">Photobacterium leiognathi</name>
    <dbReference type="NCBI Taxonomy" id="553611"/>
    <lineage>
        <taxon>Bacteria</taxon>
        <taxon>Pseudomonadati</taxon>
        <taxon>Pseudomonadota</taxon>
        <taxon>Gammaproteobacteria</taxon>
        <taxon>Vibrionales</taxon>
        <taxon>Vibrionaceae</taxon>
        <taxon>Photobacterium</taxon>
    </lineage>
</organism>